<comment type="caution">
    <text evidence="1">The sequence shown here is derived from an EMBL/GenBank/DDBJ whole genome shotgun (WGS) entry which is preliminary data.</text>
</comment>
<keyword evidence="2" id="KW-1185">Reference proteome</keyword>
<dbReference type="InterPro" id="IPR043132">
    <property type="entry name" value="BCAT-like_C"/>
</dbReference>
<dbReference type="InterPro" id="IPR036038">
    <property type="entry name" value="Aminotransferase-like"/>
</dbReference>
<keyword evidence="1" id="KW-0032">Aminotransferase</keyword>
<dbReference type="InterPro" id="IPR043131">
    <property type="entry name" value="BCAT-like_N"/>
</dbReference>
<dbReference type="SUPFAM" id="SSF56752">
    <property type="entry name" value="D-aminoacid aminotransferase-like PLP-dependent enzymes"/>
    <property type="match status" value="1"/>
</dbReference>
<dbReference type="AlphaFoldDB" id="A0A853FXT5"/>
<dbReference type="InterPro" id="IPR001544">
    <property type="entry name" value="Aminotrans_IV"/>
</dbReference>
<dbReference type="Gene3D" id="3.20.10.10">
    <property type="entry name" value="D-amino Acid Aminotransferase, subunit A, domain 2"/>
    <property type="match status" value="1"/>
</dbReference>
<protein>
    <submittedName>
        <fullName evidence="1">Aminotransferase class IV</fullName>
    </submittedName>
</protein>
<dbReference type="GO" id="GO:0008483">
    <property type="term" value="F:transaminase activity"/>
    <property type="evidence" value="ECO:0007669"/>
    <property type="project" value="UniProtKB-KW"/>
</dbReference>
<dbReference type="Proteomes" id="UP000559809">
    <property type="component" value="Unassembled WGS sequence"/>
</dbReference>
<dbReference type="Gene3D" id="3.30.470.10">
    <property type="match status" value="1"/>
</dbReference>
<dbReference type="Pfam" id="PF01063">
    <property type="entry name" value="Aminotran_4"/>
    <property type="match status" value="1"/>
</dbReference>
<dbReference type="EMBL" id="JACCEM010000004">
    <property type="protein sequence ID" value="NYT49423.1"/>
    <property type="molecule type" value="Genomic_DNA"/>
</dbReference>
<organism evidence="1 2">
    <name type="scientific">Parapusillimonas granuli</name>
    <dbReference type="NCBI Taxonomy" id="380911"/>
    <lineage>
        <taxon>Bacteria</taxon>
        <taxon>Pseudomonadati</taxon>
        <taxon>Pseudomonadota</taxon>
        <taxon>Betaproteobacteria</taxon>
        <taxon>Burkholderiales</taxon>
        <taxon>Alcaligenaceae</taxon>
        <taxon>Parapusillimonas</taxon>
    </lineage>
</organism>
<reference evidence="1 2" key="1">
    <citation type="submission" date="2020-07" db="EMBL/GenBank/DDBJ databases">
        <title>Taxonomic revisions and descriptions of new bacterial species based on genomic comparisons in the high-G+C-content subgroup of the family Alcaligenaceae.</title>
        <authorList>
            <person name="Szabo A."/>
            <person name="Felfoldi T."/>
        </authorList>
    </citation>
    <scope>NUCLEOTIDE SEQUENCE [LARGE SCALE GENOMIC DNA]</scope>
    <source>
        <strain evidence="1 2">LMG 24012</strain>
    </source>
</reference>
<keyword evidence="1" id="KW-0808">Transferase</keyword>
<name>A0A853FXT5_9BURK</name>
<gene>
    <name evidence="1" type="ORF">H0A72_08895</name>
</gene>
<dbReference type="RefSeq" id="WP_180154719.1">
    <property type="nucleotide sequence ID" value="NZ_JACCEM010000004.1"/>
</dbReference>
<sequence>MNIQLIETMRVEPGGAVPLLDLHLRRLQASCRDLAYAYPGPPLRAAIRQCVAGLDAGRAHRLRLLLHADGRHALEAAALPATVQPVALRLAAAPLQAEHVWLRHKTTHRPWYEPAQRWLGAHPAYFDVLYCNDKDEACEGSRSNLYVRDDAGVWLTPPVDCGALPGVQRARLLEQGLAREARLSRADLLHASALRVSNALRGWLDAAIVFNDLEDKDPTP</sequence>
<evidence type="ECO:0000313" key="2">
    <source>
        <dbReference type="Proteomes" id="UP000559809"/>
    </source>
</evidence>
<evidence type="ECO:0000313" key="1">
    <source>
        <dbReference type="EMBL" id="NYT49423.1"/>
    </source>
</evidence>
<proteinExistence type="predicted"/>
<accession>A0A853FXT5</accession>